<reference evidence="3 4" key="1">
    <citation type="submission" date="2017-09" db="EMBL/GenBank/DDBJ databases">
        <authorList>
            <person name="Ehlers B."/>
            <person name="Leendertz F.H."/>
        </authorList>
    </citation>
    <scope>NUCLEOTIDE SEQUENCE [LARGE SCALE GENOMIC DNA]</scope>
    <source>
        <strain evidence="3 4">DSM 16848</strain>
    </source>
</reference>
<organism evidence="3 4">
    <name type="scientific">Alysiella filiformis DSM 16848</name>
    <dbReference type="NCBI Taxonomy" id="1120981"/>
    <lineage>
        <taxon>Bacteria</taxon>
        <taxon>Pseudomonadati</taxon>
        <taxon>Pseudomonadota</taxon>
        <taxon>Betaproteobacteria</taxon>
        <taxon>Neisseriales</taxon>
        <taxon>Neisseriaceae</taxon>
        <taxon>Alysiella</taxon>
    </lineage>
</organism>
<name>A0A286E9T1_9NEIS</name>
<dbReference type="AlphaFoldDB" id="A0A286E9T1"/>
<proteinExistence type="inferred from homology"/>
<dbReference type="InterPro" id="IPR036165">
    <property type="entry name" value="YefM-like_sf"/>
</dbReference>
<dbReference type="SUPFAM" id="SSF143120">
    <property type="entry name" value="YefM-like"/>
    <property type="match status" value="1"/>
</dbReference>
<dbReference type="NCBIfam" id="TIGR01552">
    <property type="entry name" value="phd_fam"/>
    <property type="match status" value="1"/>
</dbReference>
<evidence type="ECO:0000313" key="4">
    <source>
        <dbReference type="Proteomes" id="UP000219669"/>
    </source>
</evidence>
<accession>A0A286E9T1</accession>
<protein>
    <recommendedName>
        <fullName evidence="2">Antitoxin</fullName>
    </recommendedName>
</protein>
<comment type="similarity">
    <text evidence="1 2">Belongs to the phD/YefM antitoxin family.</text>
</comment>
<keyword evidence="4" id="KW-1185">Reference proteome</keyword>
<dbReference type="Gene3D" id="3.40.1620.10">
    <property type="entry name" value="YefM-like domain"/>
    <property type="match status" value="1"/>
</dbReference>
<comment type="function">
    <text evidence="2">Antitoxin component of a type II toxin-antitoxin (TA) system.</text>
</comment>
<sequence>MYIVSSQKIQAQFGEIADRVKSHEPVVITQSGRPTMMLVNYDEGMAAMRQYHANQFCAFLNERARHTPPASYEELAEISRLIEEEREAIYQENLKQNAQ</sequence>
<dbReference type="Proteomes" id="UP000219669">
    <property type="component" value="Unassembled WGS sequence"/>
</dbReference>
<dbReference type="EMBL" id="OCNF01000006">
    <property type="protein sequence ID" value="SOD67639.1"/>
    <property type="molecule type" value="Genomic_DNA"/>
</dbReference>
<evidence type="ECO:0000313" key="3">
    <source>
        <dbReference type="EMBL" id="SOD67639.1"/>
    </source>
</evidence>
<dbReference type="InterPro" id="IPR006442">
    <property type="entry name" value="Antitoxin_Phd/YefM"/>
</dbReference>
<gene>
    <name evidence="3" type="ORF">SAMN02746062_00977</name>
</gene>
<dbReference type="Pfam" id="PF02604">
    <property type="entry name" value="PhdYeFM_antitox"/>
    <property type="match status" value="1"/>
</dbReference>
<evidence type="ECO:0000256" key="1">
    <source>
        <dbReference type="ARBA" id="ARBA00009981"/>
    </source>
</evidence>
<evidence type="ECO:0000256" key="2">
    <source>
        <dbReference type="RuleBase" id="RU362080"/>
    </source>
</evidence>